<dbReference type="PANTHER" id="PTHR21321:SF1">
    <property type="entry name" value="EXOSOME COMPLEX COMPONENT RRP40"/>
    <property type="match status" value="1"/>
</dbReference>
<dbReference type="GO" id="GO:0034475">
    <property type="term" value="P:U4 snRNA 3'-end processing"/>
    <property type="evidence" value="ECO:0007669"/>
    <property type="project" value="TreeGrafter"/>
</dbReference>
<evidence type="ECO:0000313" key="2">
    <source>
        <dbReference type="WBParaSite" id="Csp11.Scaffold547.g3517.t1"/>
    </source>
</evidence>
<dbReference type="GO" id="GO:0000467">
    <property type="term" value="P:exonucleolytic trimming to generate mature 3'-end of 5.8S rRNA from tricistronic rRNA transcript (SSU-rRNA, 5.8S rRNA, LSU-rRNA)"/>
    <property type="evidence" value="ECO:0007669"/>
    <property type="project" value="TreeGrafter"/>
</dbReference>
<dbReference type="AlphaFoldDB" id="A0A1I7T8Q1"/>
<dbReference type="GO" id="GO:0071038">
    <property type="term" value="P:TRAMP-dependent tRNA surveillance pathway"/>
    <property type="evidence" value="ECO:0007669"/>
    <property type="project" value="TreeGrafter"/>
</dbReference>
<keyword evidence="1" id="KW-1185">Reference proteome</keyword>
<dbReference type="GO" id="GO:0000177">
    <property type="term" value="C:cytoplasmic exosome (RNase complex)"/>
    <property type="evidence" value="ECO:0007669"/>
    <property type="project" value="TreeGrafter"/>
</dbReference>
<proteinExistence type="predicted"/>
<name>A0A1I7T8Q1_9PELO</name>
<sequence length="88" mass="9790">MTIYLPGDVIQEPTSSESSIIGYGINLRGRTRIATQPGALRNQEGKVWLNVHSKRYIPQEGDRIIAIVTSKTGVFFSIGYRHGRVCVD</sequence>
<organism evidence="1 2">
    <name type="scientific">Caenorhabditis tropicalis</name>
    <dbReference type="NCBI Taxonomy" id="1561998"/>
    <lineage>
        <taxon>Eukaryota</taxon>
        <taxon>Metazoa</taxon>
        <taxon>Ecdysozoa</taxon>
        <taxon>Nematoda</taxon>
        <taxon>Chromadorea</taxon>
        <taxon>Rhabditida</taxon>
        <taxon>Rhabditina</taxon>
        <taxon>Rhabditomorpha</taxon>
        <taxon>Rhabditoidea</taxon>
        <taxon>Rhabditidae</taxon>
        <taxon>Peloderinae</taxon>
        <taxon>Caenorhabditis</taxon>
    </lineage>
</organism>
<evidence type="ECO:0000313" key="1">
    <source>
        <dbReference type="Proteomes" id="UP000095282"/>
    </source>
</evidence>
<dbReference type="eggNOG" id="KOG1004">
    <property type="taxonomic scope" value="Eukaryota"/>
</dbReference>
<dbReference type="STRING" id="1561998.A0A1I7T8Q1"/>
<reference evidence="2" key="1">
    <citation type="submission" date="2016-11" db="UniProtKB">
        <authorList>
            <consortium name="WormBaseParasite"/>
        </authorList>
    </citation>
    <scope>IDENTIFICATION</scope>
</reference>
<dbReference type="PANTHER" id="PTHR21321">
    <property type="entry name" value="PNAS-3 RELATED"/>
    <property type="match status" value="1"/>
</dbReference>
<dbReference type="GO" id="GO:0071035">
    <property type="term" value="P:nuclear polyadenylation-dependent rRNA catabolic process"/>
    <property type="evidence" value="ECO:0007669"/>
    <property type="project" value="TreeGrafter"/>
</dbReference>
<dbReference type="InterPro" id="IPR026699">
    <property type="entry name" value="Exosome_RNA_bind1/RRP40/RRP4"/>
</dbReference>
<dbReference type="GO" id="GO:0071034">
    <property type="term" value="P:CUT catabolic process"/>
    <property type="evidence" value="ECO:0007669"/>
    <property type="project" value="TreeGrafter"/>
</dbReference>
<dbReference type="GO" id="GO:0000176">
    <property type="term" value="C:nuclear exosome (RNase complex)"/>
    <property type="evidence" value="ECO:0007669"/>
    <property type="project" value="TreeGrafter"/>
</dbReference>
<dbReference type="WBParaSite" id="Csp11.Scaffold547.g3517.t1">
    <property type="protein sequence ID" value="Csp11.Scaffold547.g3517.t1"/>
    <property type="gene ID" value="Csp11.Scaffold547.g3517"/>
</dbReference>
<protein>
    <submittedName>
        <fullName evidence="2">ECR1_N domain-containing protein</fullName>
    </submittedName>
</protein>
<dbReference type="GO" id="GO:0071051">
    <property type="term" value="P:poly(A)-dependent snoRNA 3'-end processing"/>
    <property type="evidence" value="ECO:0007669"/>
    <property type="project" value="TreeGrafter"/>
</dbReference>
<dbReference type="Proteomes" id="UP000095282">
    <property type="component" value="Unplaced"/>
</dbReference>
<accession>A0A1I7T8Q1</accession>
<dbReference type="GO" id="GO:0003723">
    <property type="term" value="F:RNA binding"/>
    <property type="evidence" value="ECO:0007669"/>
    <property type="project" value="InterPro"/>
</dbReference>